<keyword evidence="2" id="KW-1185">Reference proteome</keyword>
<proteinExistence type="predicted"/>
<dbReference type="Gene3D" id="2.80.10.50">
    <property type="match status" value="1"/>
</dbReference>
<gene>
    <name evidence="1" type="ORF">SCLCIDRAFT_1216440</name>
</gene>
<evidence type="ECO:0000313" key="1">
    <source>
        <dbReference type="EMBL" id="KIM60953.1"/>
    </source>
</evidence>
<dbReference type="HOGENOM" id="CLU_152731_0_0_1"/>
<dbReference type="InParanoid" id="A0A0C2ZH21"/>
<reference evidence="2" key="2">
    <citation type="submission" date="2015-01" db="EMBL/GenBank/DDBJ databases">
        <title>Evolutionary Origins and Diversification of the Mycorrhizal Mutualists.</title>
        <authorList>
            <consortium name="DOE Joint Genome Institute"/>
            <consortium name="Mycorrhizal Genomics Consortium"/>
            <person name="Kohler A."/>
            <person name="Kuo A."/>
            <person name="Nagy L.G."/>
            <person name="Floudas D."/>
            <person name="Copeland A."/>
            <person name="Barry K.W."/>
            <person name="Cichocki N."/>
            <person name="Veneault-Fourrey C."/>
            <person name="LaButti K."/>
            <person name="Lindquist E.A."/>
            <person name="Lipzen A."/>
            <person name="Lundell T."/>
            <person name="Morin E."/>
            <person name="Murat C."/>
            <person name="Riley R."/>
            <person name="Ohm R."/>
            <person name="Sun H."/>
            <person name="Tunlid A."/>
            <person name="Henrissat B."/>
            <person name="Grigoriev I.V."/>
            <person name="Hibbett D.S."/>
            <person name="Martin F."/>
        </authorList>
    </citation>
    <scope>NUCLEOTIDE SEQUENCE [LARGE SCALE GENOMIC DNA]</scope>
    <source>
        <strain evidence="2">Foug A</strain>
    </source>
</reference>
<dbReference type="AlphaFoldDB" id="A0A0C2ZH21"/>
<reference evidence="1 2" key="1">
    <citation type="submission" date="2014-04" db="EMBL/GenBank/DDBJ databases">
        <authorList>
            <consortium name="DOE Joint Genome Institute"/>
            <person name="Kuo A."/>
            <person name="Kohler A."/>
            <person name="Nagy L.G."/>
            <person name="Floudas D."/>
            <person name="Copeland A."/>
            <person name="Barry K.W."/>
            <person name="Cichocki N."/>
            <person name="Veneault-Fourrey C."/>
            <person name="LaButti K."/>
            <person name="Lindquist E.A."/>
            <person name="Lipzen A."/>
            <person name="Lundell T."/>
            <person name="Morin E."/>
            <person name="Murat C."/>
            <person name="Sun H."/>
            <person name="Tunlid A."/>
            <person name="Henrissat B."/>
            <person name="Grigoriev I.V."/>
            <person name="Hibbett D.S."/>
            <person name="Martin F."/>
            <person name="Nordberg H.P."/>
            <person name="Cantor M.N."/>
            <person name="Hua S.X."/>
        </authorList>
    </citation>
    <scope>NUCLEOTIDE SEQUENCE [LARGE SCALE GENOMIC DNA]</scope>
    <source>
        <strain evidence="1 2">Foug A</strain>
    </source>
</reference>
<organism evidence="1 2">
    <name type="scientific">Scleroderma citrinum Foug A</name>
    <dbReference type="NCBI Taxonomy" id="1036808"/>
    <lineage>
        <taxon>Eukaryota</taxon>
        <taxon>Fungi</taxon>
        <taxon>Dikarya</taxon>
        <taxon>Basidiomycota</taxon>
        <taxon>Agaricomycotina</taxon>
        <taxon>Agaricomycetes</taxon>
        <taxon>Agaricomycetidae</taxon>
        <taxon>Boletales</taxon>
        <taxon>Sclerodermatineae</taxon>
        <taxon>Sclerodermataceae</taxon>
        <taxon>Scleroderma</taxon>
    </lineage>
</organism>
<dbReference type="Proteomes" id="UP000053989">
    <property type="component" value="Unassembled WGS sequence"/>
</dbReference>
<dbReference type="EMBL" id="KN822057">
    <property type="protein sequence ID" value="KIM60953.1"/>
    <property type="molecule type" value="Genomic_DNA"/>
</dbReference>
<feature type="non-terminal residue" evidence="1">
    <location>
        <position position="137"/>
    </location>
</feature>
<protein>
    <submittedName>
        <fullName evidence="1">Uncharacterized protein</fullName>
    </submittedName>
</protein>
<sequence>MSCDLETGNYNVLSYRDGNAVNTCPSAAPAEVVVLTDITPVRVVRVQGPHCTYNLYVSGGHVKPTEQDFLQSTLTADIPREWTLTHHPGMGAYTVVLRDGDLAWTDPGNAPGCDRRLRLTPLDGPVPPQLFRFVRVA</sequence>
<accession>A0A0C2ZH21</accession>
<name>A0A0C2ZH21_9AGAM</name>
<evidence type="ECO:0000313" key="2">
    <source>
        <dbReference type="Proteomes" id="UP000053989"/>
    </source>
</evidence>